<reference evidence="10 11" key="1">
    <citation type="submission" date="2024-03" db="EMBL/GenBank/DDBJ databases">
        <title>Ignisphaera cupida sp. nov., a hyperthermophilic hydrolytic archaeon from a hot spring of Kamchatka, and proposal of Ignisphaeraceae fam. nov.</title>
        <authorList>
            <person name="Podosokorskaya O.A."/>
            <person name="Elcheninov A.G."/>
            <person name="Maltseva A.I."/>
            <person name="Zayulina K.S."/>
            <person name="Novikov A."/>
            <person name="Merkel A.Y."/>
        </authorList>
    </citation>
    <scope>NUCLEOTIDE SEQUENCE [LARGE SCALE GENOMIC DNA]</scope>
    <source>
        <strain evidence="10 11">38H-sp</strain>
    </source>
</reference>
<dbReference type="CDD" id="cd00554">
    <property type="entry name" value="MECDP_synthase"/>
    <property type="match status" value="1"/>
</dbReference>
<feature type="binding site" evidence="7">
    <location>
        <begin position="10"/>
        <end position="12"/>
    </location>
    <ligand>
        <name>4-CDP-2-C-methyl-D-erythritol 2-phosphate</name>
        <dbReference type="ChEBI" id="CHEBI:57919"/>
    </ligand>
</feature>
<dbReference type="EC" id="4.6.1.12" evidence="3 7"/>
<comment type="caution">
    <text evidence="7">Lacks conserved residue(s) required for the propagation of feature annotation.</text>
</comment>
<comment type="subunit">
    <text evidence="7">Homotrimer.</text>
</comment>
<evidence type="ECO:0000313" key="10">
    <source>
        <dbReference type="EMBL" id="MEM5947051.1"/>
    </source>
</evidence>
<dbReference type="InterPro" id="IPR003526">
    <property type="entry name" value="MECDP_synthase"/>
</dbReference>
<dbReference type="InterPro" id="IPR036571">
    <property type="entry name" value="MECDP_synthase_sf"/>
</dbReference>
<keyword evidence="6 7" id="KW-0456">Lyase</keyword>
<evidence type="ECO:0000256" key="4">
    <source>
        <dbReference type="ARBA" id="ARBA00022723"/>
    </source>
</evidence>
<dbReference type="Gene3D" id="3.30.1330.50">
    <property type="entry name" value="2-C-methyl-D-erythritol 2,4-cyclodiphosphate synthase"/>
    <property type="match status" value="1"/>
</dbReference>
<feature type="binding site" evidence="7">
    <location>
        <position position="144"/>
    </location>
    <ligand>
        <name>4-CDP-2-C-methyl-D-erythritol 2-phosphate</name>
        <dbReference type="ChEBI" id="CHEBI:57919"/>
    </ligand>
</feature>
<comment type="catalytic activity">
    <reaction evidence="1 7 8">
        <text>4-CDP-2-C-methyl-D-erythritol 2-phosphate = 2-C-methyl-D-erythritol 2,4-cyclic diphosphate + CMP</text>
        <dbReference type="Rhea" id="RHEA:23864"/>
        <dbReference type="ChEBI" id="CHEBI:57919"/>
        <dbReference type="ChEBI" id="CHEBI:58483"/>
        <dbReference type="ChEBI" id="CHEBI:60377"/>
        <dbReference type="EC" id="4.6.1.12"/>
    </reaction>
</comment>
<gene>
    <name evidence="7 10" type="primary">ispF</name>
    <name evidence="10" type="ORF">WKV44_00680</name>
</gene>
<dbReference type="InterPro" id="IPR020555">
    <property type="entry name" value="MECDP_synthase_CS"/>
</dbReference>
<dbReference type="EMBL" id="JBCHKQ010000001">
    <property type="protein sequence ID" value="MEM5947051.1"/>
    <property type="molecule type" value="Genomic_DNA"/>
</dbReference>
<keyword evidence="4 7" id="KW-0479">Metal-binding</keyword>
<evidence type="ECO:0000256" key="2">
    <source>
        <dbReference type="ARBA" id="ARBA00004709"/>
    </source>
</evidence>
<feature type="domain" description="2-C-methyl-D-erythritol 2,4-cyclodiphosphate synthase" evidence="9">
    <location>
        <begin position="3"/>
        <end position="156"/>
    </location>
</feature>
<comment type="pathway">
    <text evidence="2 7">Isoprenoid biosynthesis; isopentenyl diphosphate biosynthesis via DXP pathway; isopentenyl diphosphate from 1-deoxy-D-xylulose 5-phosphate: step 4/6.</text>
</comment>
<dbReference type="NCBIfam" id="TIGR00151">
    <property type="entry name" value="ispF"/>
    <property type="match status" value="1"/>
</dbReference>
<keyword evidence="11" id="KW-1185">Reference proteome</keyword>
<organism evidence="10 11">
    <name type="scientific">Rarispira pelagica</name>
    <dbReference type="NCBI Taxonomy" id="3141764"/>
    <lineage>
        <taxon>Bacteria</taxon>
        <taxon>Pseudomonadati</taxon>
        <taxon>Spirochaetota</taxon>
        <taxon>Spirochaetia</taxon>
        <taxon>Winmispirales</taxon>
        <taxon>Winmispiraceae</taxon>
        <taxon>Rarispira</taxon>
    </lineage>
</organism>
<sequence>MMVRIGQGYDLHRLEDGLPLIIGGVRIDSAKGSVAHSDGDVLLHALADALYGAVADGDIGYHFPPSNPDYRNLNSAVILKHAVNLTREKGFSISNIDCTVVLQKPILRPYMNDIIGKIAELCSIPSEAVSVKAKTKEGVDSTGKGEAIEAFSSVLIYRS</sequence>
<evidence type="ECO:0000313" key="11">
    <source>
        <dbReference type="Proteomes" id="UP001466331"/>
    </source>
</evidence>
<comment type="function">
    <text evidence="7">Involved in the biosynthesis of isopentenyl diphosphate (IPP) and dimethylallyl diphosphate (DMAPP), two major building blocks of isoprenoid compounds. Catalyzes the conversion of 4-diphosphocytidyl-2-C-methyl-D-erythritol 2-phosphate (CDP-ME2P) to 2-C-methyl-D-erythritol 2,4-cyclodiphosphate (ME-CPP) with a corresponding release of cytidine 5-monophosphate (CMP).</text>
</comment>
<feature type="binding site" evidence="7">
    <location>
        <position position="10"/>
    </location>
    <ligand>
        <name>a divalent metal cation</name>
        <dbReference type="ChEBI" id="CHEBI:60240"/>
    </ligand>
</feature>
<feature type="binding site" evidence="7">
    <location>
        <position position="44"/>
    </location>
    <ligand>
        <name>a divalent metal cation</name>
        <dbReference type="ChEBI" id="CHEBI:60240"/>
    </ligand>
</feature>
<comment type="cofactor">
    <cofactor evidence="7">
        <name>a divalent metal cation</name>
        <dbReference type="ChEBI" id="CHEBI:60240"/>
    </cofactor>
    <text evidence="7">Binds 1 divalent metal cation per subunit.</text>
</comment>
<dbReference type="PANTHER" id="PTHR43181">
    <property type="entry name" value="2-C-METHYL-D-ERYTHRITOL 2,4-CYCLODIPHOSPHATE SYNTHASE, CHLOROPLASTIC"/>
    <property type="match status" value="1"/>
</dbReference>
<dbReference type="SUPFAM" id="SSF69765">
    <property type="entry name" value="IpsF-like"/>
    <property type="match status" value="1"/>
</dbReference>
<dbReference type="PROSITE" id="PS01350">
    <property type="entry name" value="ISPF"/>
    <property type="match status" value="1"/>
</dbReference>
<feature type="site" description="Transition state stabilizer" evidence="7">
    <location>
        <position position="36"/>
    </location>
</feature>
<evidence type="ECO:0000259" key="9">
    <source>
        <dbReference type="Pfam" id="PF02542"/>
    </source>
</evidence>
<name>A0ABU9U8Q8_9SPIR</name>
<dbReference type="HAMAP" id="MF_00107">
    <property type="entry name" value="IspF"/>
    <property type="match status" value="1"/>
</dbReference>
<protein>
    <recommendedName>
        <fullName evidence="3 7">2-C-methyl-D-erythritol 2,4-cyclodiphosphate synthase</fullName>
        <shortName evidence="7">MECDP-synthase</shortName>
        <shortName evidence="7">MECPP-synthase</shortName>
        <shortName evidence="7">MECPS</shortName>
        <ecNumber evidence="3 7">4.6.1.12</ecNumber>
    </recommendedName>
</protein>
<evidence type="ECO:0000256" key="1">
    <source>
        <dbReference type="ARBA" id="ARBA00000200"/>
    </source>
</evidence>
<dbReference type="Proteomes" id="UP001466331">
    <property type="component" value="Unassembled WGS sequence"/>
</dbReference>
<proteinExistence type="inferred from homology"/>
<dbReference type="RefSeq" id="WP_420068505.1">
    <property type="nucleotide sequence ID" value="NZ_JBCHKQ010000001.1"/>
</dbReference>
<feature type="binding site" evidence="7">
    <location>
        <begin position="58"/>
        <end position="60"/>
    </location>
    <ligand>
        <name>4-CDP-2-C-methyl-D-erythritol 2-phosphate</name>
        <dbReference type="ChEBI" id="CHEBI:57919"/>
    </ligand>
</feature>
<dbReference type="PANTHER" id="PTHR43181:SF1">
    <property type="entry name" value="2-C-METHYL-D-ERYTHRITOL 2,4-CYCLODIPHOSPHATE SYNTHASE, CHLOROPLASTIC"/>
    <property type="match status" value="1"/>
</dbReference>
<dbReference type="GO" id="GO:0008685">
    <property type="term" value="F:2-C-methyl-D-erythritol 2,4-cyclodiphosphate synthase activity"/>
    <property type="evidence" value="ECO:0007669"/>
    <property type="project" value="UniProtKB-EC"/>
</dbReference>
<evidence type="ECO:0000256" key="8">
    <source>
        <dbReference type="RuleBase" id="RU004395"/>
    </source>
</evidence>
<comment type="similarity">
    <text evidence="7 8">Belongs to the IspF family.</text>
</comment>
<evidence type="ECO:0000256" key="6">
    <source>
        <dbReference type="ARBA" id="ARBA00023239"/>
    </source>
</evidence>
<evidence type="ECO:0000256" key="7">
    <source>
        <dbReference type="HAMAP-Rule" id="MF_00107"/>
    </source>
</evidence>
<comment type="caution">
    <text evidence="10">The sequence shown here is derived from an EMBL/GenBank/DDBJ whole genome shotgun (WGS) entry which is preliminary data.</text>
</comment>
<keyword evidence="5 7" id="KW-0414">Isoprene biosynthesis</keyword>
<feature type="binding site" evidence="7">
    <location>
        <position position="12"/>
    </location>
    <ligand>
        <name>a divalent metal cation</name>
        <dbReference type="ChEBI" id="CHEBI:60240"/>
    </ligand>
</feature>
<feature type="binding site" evidence="7">
    <location>
        <begin position="36"/>
        <end position="37"/>
    </location>
    <ligand>
        <name>4-CDP-2-C-methyl-D-erythritol 2-phosphate</name>
        <dbReference type="ChEBI" id="CHEBI:57919"/>
    </ligand>
</feature>
<evidence type="ECO:0000256" key="3">
    <source>
        <dbReference type="ARBA" id="ARBA00012579"/>
    </source>
</evidence>
<dbReference type="Pfam" id="PF02542">
    <property type="entry name" value="YgbB"/>
    <property type="match status" value="1"/>
</dbReference>
<evidence type="ECO:0000256" key="5">
    <source>
        <dbReference type="ARBA" id="ARBA00023229"/>
    </source>
</evidence>
<feature type="site" description="Transition state stabilizer" evidence="7">
    <location>
        <position position="135"/>
    </location>
</feature>
<accession>A0ABU9U8Q8</accession>